<reference evidence="2" key="1">
    <citation type="journal article" date="2020" name="Stud. Mycol.">
        <title>101 Dothideomycetes genomes: a test case for predicting lifestyles and emergence of pathogens.</title>
        <authorList>
            <person name="Haridas S."/>
            <person name="Albert R."/>
            <person name="Binder M."/>
            <person name="Bloem J."/>
            <person name="Labutti K."/>
            <person name="Salamov A."/>
            <person name="Andreopoulos B."/>
            <person name="Baker S."/>
            <person name="Barry K."/>
            <person name="Bills G."/>
            <person name="Bluhm B."/>
            <person name="Cannon C."/>
            <person name="Castanera R."/>
            <person name="Culley D."/>
            <person name="Daum C."/>
            <person name="Ezra D."/>
            <person name="Gonzalez J."/>
            <person name="Henrissat B."/>
            <person name="Kuo A."/>
            <person name="Liang C."/>
            <person name="Lipzen A."/>
            <person name="Lutzoni F."/>
            <person name="Magnuson J."/>
            <person name="Mondo S."/>
            <person name="Nolan M."/>
            <person name="Ohm R."/>
            <person name="Pangilinan J."/>
            <person name="Park H.-J."/>
            <person name="Ramirez L."/>
            <person name="Alfaro M."/>
            <person name="Sun H."/>
            <person name="Tritt A."/>
            <person name="Yoshinaga Y."/>
            <person name="Zwiers L.-H."/>
            <person name="Turgeon B."/>
            <person name="Goodwin S."/>
            <person name="Spatafora J."/>
            <person name="Crous P."/>
            <person name="Grigoriev I."/>
        </authorList>
    </citation>
    <scope>NUCLEOTIDE SEQUENCE</scope>
    <source>
        <strain evidence="2">CBS 115976</strain>
    </source>
</reference>
<keyword evidence="1" id="KW-1133">Transmembrane helix</keyword>
<keyword evidence="1" id="KW-0812">Transmembrane</keyword>
<feature type="transmembrane region" description="Helical" evidence="1">
    <location>
        <begin position="64"/>
        <end position="82"/>
    </location>
</feature>
<evidence type="ECO:0000313" key="2">
    <source>
        <dbReference type="EMBL" id="KAF2667913.1"/>
    </source>
</evidence>
<keyword evidence="1" id="KW-0472">Membrane</keyword>
<protein>
    <submittedName>
        <fullName evidence="2">Uncharacterized protein</fullName>
    </submittedName>
</protein>
<evidence type="ECO:0000256" key="1">
    <source>
        <dbReference type="SAM" id="Phobius"/>
    </source>
</evidence>
<dbReference type="EMBL" id="MU004237">
    <property type="protein sequence ID" value="KAF2667913.1"/>
    <property type="molecule type" value="Genomic_DNA"/>
</dbReference>
<organism evidence="2 3">
    <name type="scientific">Microthyrium microscopicum</name>
    <dbReference type="NCBI Taxonomy" id="703497"/>
    <lineage>
        <taxon>Eukaryota</taxon>
        <taxon>Fungi</taxon>
        <taxon>Dikarya</taxon>
        <taxon>Ascomycota</taxon>
        <taxon>Pezizomycotina</taxon>
        <taxon>Dothideomycetes</taxon>
        <taxon>Dothideomycetes incertae sedis</taxon>
        <taxon>Microthyriales</taxon>
        <taxon>Microthyriaceae</taxon>
        <taxon>Microthyrium</taxon>
    </lineage>
</organism>
<proteinExistence type="predicted"/>
<gene>
    <name evidence="2" type="ORF">BT63DRAFT_426760</name>
</gene>
<sequence length="83" mass="8853">MHACCNGADYIVAQDDCNIYCKVVGQIKSQLRDCLGRQGRMTDAQENSAVVICSSGAGRTGGNGVLWTVAIWLVVAVFLQSLC</sequence>
<evidence type="ECO:0000313" key="3">
    <source>
        <dbReference type="Proteomes" id="UP000799302"/>
    </source>
</evidence>
<name>A0A6A6U9C5_9PEZI</name>
<dbReference type="Proteomes" id="UP000799302">
    <property type="component" value="Unassembled WGS sequence"/>
</dbReference>
<keyword evidence="3" id="KW-1185">Reference proteome</keyword>
<accession>A0A6A6U9C5</accession>
<dbReference type="AlphaFoldDB" id="A0A6A6U9C5"/>